<dbReference type="InterPro" id="IPR013762">
    <property type="entry name" value="Integrase-like_cat_sf"/>
</dbReference>
<dbReference type="GO" id="GO:0006310">
    <property type="term" value="P:DNA recombination"/>
    <property type="evidence" value="ECO:0007669"/>
    <property type="project" value="UniProtKB-KW"/>
</dbReference>
<dbReference type="PANTHER" id="PTHR34605:SF4">
    <property type="entry name" value="DNA ADENINE METHYLTRANSFERASE"/>
    <property type="match status" value="1"/>
</dbReference>
<dbReference type="Proteomes" id="UP000006352">
    <property type="component" value="Unassembled WGS sequence"/>
</dbReference>
<dbReference type="InParanoid" id="J4GGU9"/>
<dbReference type="GO" id="GO:0015074">
    <property type="term" value="P:DNA integration"/>
    <property type="evidence" value="ECO:0007669"/>
    <property type="project" value="InterPro"/>
</dbReference>
<keyword evidence="1" id="KW-0233">DNA recombination</keyword>
<dbReference type="STRING" id="599839.J4GGU9"/>
<gene>
    <name evidence="2" type="ORF">FIBRA_08219</name>
</gene>
<evidence type="ECO:0000313" key="2">
    <source>
        <dbReference type="EMBL" id="CCM05978.1"/>
    </source>
</evidence>
<dbReference type="EMBL" id="HE797217">
    <property type="protein sequence ID" value="CCM05978.1"/>
    <property type="molecule type" value="Genomic_DNA"/>
</dbReference>
<dbReference type="SUPFAM" id="SSF56349">
    <property type="entry name" value="DNA breaking-rejoining enzymes"/>
    <property type="match status" value="1"/>
</dbReference>
<dbReference type="GeneID" id="24100889"/>
<dbReference type="Gene3D" id="1.10.443.10">
    <property type="entry name" value="Intergrase catalytic core"/>
    <property type="match status" value="1"/>
</dbReference>
<evidence type="ECO:0008006" key="4">
    <source>
        <dbReference type="Google" id="ProtNLM"/>
    </source>
</evidence>
<reference evidence="2 3" key="1">
    <citation type="journal article" date="2012" name="Appl. Environ. Microbiol.">
        <title>Short-read sequencing for genomic analysis of the brown rot fungus Fibroporia radiculosa.</title>
        <authorList>
            <person name="Tang J.D."/>
            <person name="Perkins A.D."/>
            <person name="Sonstegard T.S."/>
            <person name="Schroeder S.G."/>
            <person name="Burgess S.C."/>
            <person name="Diehl S.V."/>
        </authorList>
    </citation>
    <scope>NUCLEOTIDE SEQUENCE [LARGE SCALE GENOMIC DNA]</scope>
    <source>
        <strain evidence="2 3">TFFH 294</strain>
    </source>
</reference>
<organism evidence="2 3">
    <name type="scientific">Fibroporia radiculosa</name>
    <dbReference type="NCBI Taxonomy" id="599839"/>
    <lineage>
        <taxon>Eukaryota</taxon>
        <taxon>Fungi</taxon>
        <taxon>Dikarya</taxon>
        <taxon>Basidiomycota</taxon>
        <taxon>Agaricomycotina</taxon>
        <taxon>Agaricomycetes</taxon>
        <taxon>Polyporales</taxon>
        <taxon>Fibroporiaceae</taxon>
        <taxon>Fibroporia</taxon>
    </lineage>
</organism>
<protein>
    <recommendedName>
        <fullName evidence="4">Tyr recombinase domain-containing protein</fullName>
    </recommendedName>
</protein>
<name>J4GGU9_9APHY</name>
<dbReference type="InterPro" id="IPR011010">
    <property type="entry name" value="DNA_brk_join_enz"/>
</dbReference>
<accession>J4GGU9</accession>
<dbReference type="GO" id="GO:0003677">
    <property type="term" value="F:DNA binding"/>
    <property type="evidence" value="ECO:0007669"/>
    <property type="project" value="InterPro"/>
</dbReference>
<dbReference type="OrthoDB" id="5598396at2759"/>
<proteinExistence type="predicted"/>
<dbReference type="HOGENOM" id="CLU_083223_0_0_1"/>
<dbReference type="InterPro" id="IPR052925">
    <property type="entry name" value="Phage_Integrase-like_Recomb"/>
</dbReference>
<dbReference type="AlphaFoldDB" id="J4GGU9"/>
<keyword evidence="3" id="KW-1185">Reference proteome</keyword>
<evidence type="ECO:0000256" key="1">
    <source>
        <dbReference type="ARBA" id="ARBA00023172"/>
    </source>
</evidence>
<dbReference type="RefSeq" id="XP_012185261.1">
    <property type="nucleotide sequence ID" value="XM_012329871.1"/>
</dbReference>
<evidence type="ECO:0000313" key="3">
    <source>
        <dbReference type="Proteomes" id="UP000006352"/>
    </source>
</evidence>
<dbReference type="PANTHER" id="PTHR34605">
    <property type="entry name" value="PHAGE_INTEGRASE DOMAIN-CONTAINING PROTEIN"/>
    <property type="match status" value="1"/>
</dbReference>
<sequence length="306" mass="34458">MTFDLRRSRQPFHNPWLLDRLVHERAIALGHALDQSTQDTYSSALNSYLTFCCSHNFPIEPTPDTFSFYAVYMSSFIKPDFVDSYLSGICSNLEPYFPSVRQIRKCPLVSRTLHGCMCLRGSSIHRKRALTTSDIQFAIAQSPTTPSHDDHLFLAQLLTGFHALLRLGELVWPDSVSDPFFHGSQVLIINHLHTADPRLFFQSYLVSRDTLFPLQPELWLRENGAVPTRTWFIRRLQTLFPNDVAGHSLRSGGATALAEIGMTPALIQASGRWSSDTFQAYICKHPTLLAALLFARNAPHASTIAP</sequence>